<dbReference type="GeneID" id="30025965"/>
<dbReference type="SUPFAM" id="SSF110083">
    <property type="entry name" value="Peptidylarginine deiminase Pad4, middle domain"/>
    <property type="match status" value="2"/>
</dbReference>
<dbReference type="AlphaFoldDB" id="A0A167DYD6"/>
<sequence length="721" mass="78931">MRFAPLIGVFTLSQAIPQAPPGTRSVATKRAGDLKVVLLADTNRDGKVDMTGDSDRVDKETWTAESGALFLANIADTNRRCSSQITGRCAADLGDIFRENFVAPPEPTIFGKSYKEWVKEVLKLKNSQDKKDQEEYEAQIKSPEYAAYARESVEWRWATGDGALIEMCHDASDNVVRNSALLAPLRTVPNPELSDAATGSITVSGEAAAFKVRIFHKKGGSWEYVGPDYAFSAGDIKAGLELGLDGRDVRRPNGWDGKALVKFTIRDGDSHATDSVALRVAPVLTHHHGQLAEQLFASNNGKAEQQQFVKDIEAVSNSAGMKSPVHTFDTKQCYFGKGTEGWTQDFFEPGYTSIPGPDGPVGLRIMIRSSQARRDAGRKLFQELRSGEVGVVQHLVNGFESGTVESMGNLETIPPYTHNGKAYPAGRTIIGSQTGKKPVMMAFLEAQEVQQPLQLDTSWLVVGHVDEFLQFLPAKSERKWVMVVDDPTAGLELLQKAQKAGHGAVKAVSRPSKPSDPAHRVCTPSDTIDQVLEKKDFVAFQDSSAQAIQKNIDLIKQDTGITDAEIIRLPALYYPGTGPYVHWRCEKKGSYWRRDLEARAEQSPPENAEMANILGELDAIPVSVDGATAPAQPQRRATSQVATLYPGTINGIVLSDSKVLSPNPWGPVIDGKDILAEATNAAYAKANFTVEYMDDWYTHHVSFGEVHCATNTLRETTGQWW</sequence>
<evidence type="ECO:0000259" key="1">
    <source>
        <dbReference type="Pfam" id="PF03068"/>
    </source>
</evidence>
<dbReference type="InterPro" id="IPR004303">
    <property type="entry name" value="PAD"/>
</dbReference>
<name>A0A167DYD6_CORFA</name>
<dbReference type="Pfam" id="PF03068">
    <property type="entry name" value="PAD"/>
    <property type="match status" value="1"/>
</dbReference>
<dbReference type="InterPro" id="IPR036556">
    <property type="entry name" value="PAD_central_sf"/>
</dbReference>
<dbReference type="EMBL" id="AZHB01000064">
    <property type="protein sequence ID" value="OAA43047.1"/>
    <property type="molecule type" value="Genomic_DNA"/>
</dbReference>
<dbReference type="RefSeq" id="XP_018699523.1">
    <property type="nucleotide sequence ID" value="XM_018853274.1"/>
</dbReference>
<proteinExistence type="predicted"/>
<reference evidence="2 3" key="1">
    <citation type="journal article" date="2016" name="Genome Biol. Evol.">
        <title>Divergent and convergent evolution of fungal pathogenicity.</title>
        <authorList>
            <person name="Shang Y."/>
            <person name="Xiao G."/>
            <person name="Zheng P."/>
            <person name="Cen K."/>
            <person name="Zhan S."/>
            <person name="Wang C."/>
        </authorList>
    </citation>
    <scope>NUCLEOTIDE SEQUENCE [LARGE SCALE GENOMIC DNA]</scope>
    <source>
        <strain evidence="2 3">ARSEF 2679</strain>
    </source>
</reference>
<keyword evidence="3" id="KW-1185">Reference proteome</keyword>
<comment type="caution">
    <text evidence="2">The sequence shown here is derived from an EMBL/GenBank/DDBJ whole genome shotgun (WGS) entry which is preliminary data.</text>
</comment>
<dbReference type="GO" id="GO:0005737">
    <property type="term" value="C:cytoplasm"/>
    <property type="evidence" value="ECO:0007669"/>
    <property type="project" value="InterPro"/>
</dbReference>
<feature type="domain" description="Protein-arginine deiminase C-terminal" evidence="1">
    <location>
        <begin position="272"/>
        <end position="721"/>
    </location>
</feature>
<gene>
    <name evidence="2" type="ORF">ISF_09673</name>
</gene>
<organism evidence="2 3">
    <name type="scientific">Cordyceps fumosorosea (strain ARSEF 2679)</name>
    <name type="common">Isaria fumosorosea</name>
    <dbReference type="NCBI Taxonomy" id="1081104"/>
    <lineage>
        <taxon>Eukaryota</taxon>
        <taxon>Fungi</taxon>
        <taxon>Dikarya</taxon>
        <taxon>Ascomycota</taxon>
        <taxon>Pezizomycotina</taxon>
        <taxon>Sordariomycetes</taxon>
        <taxon>Hypocreomycetidae</taxon>
        <taxon>Hypocreales</taxon>
        <taxon>Cordycipitaceae</taxon>
        <taxon>Cordyceps</taxon>
    </lineage>
</organism>
<dbReference type="Gene3D" id="3.75.10.10">
    <property type="entry name" value="L-arginine/glycine Amidinotransferase, Chain A"/>
    <property type="match status" value="1"/>
</dbReference>
<evidence type="ECO:0000313" key="3">
    <source>
        <dbReference type="Proteomes" id="UP000076744"/>
    </source>
</evidence>
<protein>
    <submittedName>
        <fullName evidence="2">Arginine deiminase type-3</fullName>
    </submittedName>
</protein>
<dbReference type="SUPFAM" id="SSF55909">
    <property type="entry name" value="Pentein"/>
    <property type="match status" value="1"/>
</dbReference>
<dbReference type="STRING" id="1081104.A0A167DYD6"/>
<dbReference type="GO" id="GO:0005509">
    <property type="term" value="F:calcium ion binding"/>
    <property type="evidence" value="ECO:0007669"/>
    <property type="project" value="InterPro"/>
</dbReference>
<dbReference type="InterPro" id="IPR013530">
    <property type="entry name" value="PAD_C"/>
</dbReference>
<dbReference type="PANTHER" id="PTHR10837">
    <property type="entry name" value="PEPTIDYLARGININE DEIMINASE"/>
    <property type="match status" value="1"/>
</dbReference>
<dbReference type="Proteomes" id="UP000076744">
    <property type="component" value="Unassembled WGS sequence"/>
</dbReference>
<evidence type="ECO:0000313" key="2">
    <source>
        <dbReference type="EMBL" id="OAA43047.1"/>
    </source>
</evidence>
<dbReference type="PANTHER" id="PTHR10837:SF8">
    <property type="entry name" value="PROTEIN-ARGININE DEIMINASE"/>
    <property type="match status" value="1"/>
</dbReference>
<dbReference type="OrthoDB" id="5102063at2759"/>
<accession>A0A167DYD6</accession>
<dbReference type="GO" id="GO:0004668">
    <property type="term" value="F:protein-arginine deiminase activity"/>
    <property type="evidence" value="ECO:0007669"/>
    <property type="project" value="InterPro"/>
</dbReference>